<organism evidence="3 4">
    <name type="scientific">Eragrostis curvula</name>
    <name type="common">weeping love grass</name>
    <dbReference type="NCBI Taxonomy" id="38414"/>
    <lineage>
        <taxon>Eukaryota</taxon>
        <taxon>Viridiplantae</taxon>
        <taxon>Streptophyta</taxon>
        <taxon>Embryophyta</taxon>
        <taxon>Tracheophyta</taxon>
        <taxon>Spermatophyta</taxon>
        <taxon>Magnoliopsida</taxon>
        <taxon>Liliopsida</taxon>
        <taxon>Poales</taxon>
        <taxon>Poaceae</taxon>
        <taxon>PACMAD clade</taxon>
        <taxon>Chloridoideae</taxon>
        <taxon>Eragrostideae</taxon>
        <taxon>Eragrostidinae</taxon>
        <taxon>Eragrostis</taxon>
    </lineage>
</organism>
<keyword evidence="4" id="KW-1185">Reference proteome</keyword>
<feature type="region of interest" description="Disordered" evidence="1">
    <location>
        <begin position="517"/>
        <end position="547"/>
    </location>
</feature>
<sequence length="547" mass="60710">MANFAVTPHRYIQLGLHLEDGGVHRCNRRIVCISGDPPPLRHENCALAVSEEQLNPDQVLQLMHAINDFIEIEVRKNVTFYSSHPHGVGIYRLRDACQRDTLIAMNPHHIGARQFRFVKHDESPINFRRSPFTRKSWIMLLGYPLDYKEESIMKQVVAPFAQLLSWNPADPSLARVMLKVLIDDPLEVPRSLVIKVGRELDGEGRSWTVPVYIFSFEFADPAPPDEEDAPPHNGNPHPFFGPVVPGEADFVQNMADQFVNQLANNNQPQQDNQEPDQGEFSCTQLVPFGPAQLDPAQLVNESSNLLANNMEAPRALLTSMIFSSIKRMLSICTINFSGMEPQQLNDAMLAQSKIHFALTSTGEAAITISPADSHMVYNTTCVIKDVSAVEEPVLTINNQLIRKKYYRRRVRPAAQPNTCSALILHNTPIFSTDDEEMLPLRTPIRKGPVTRSKTRCKVVKPASFTGKLLLPNICDSVTFPDLAELDKLTMVSATHPELSVTELQKVATTRCGIPPEEVTPMLPLAPGPEAPAEDGSSSEAALAVIDG</sequence>
<comment type="caution">
    <text evidence="3">The sequence shown here is derived from an EMBL/GenBank/DDBJ whole genome shotgun (WGS) entry which is preliminary data.</text>
</comment>
<dbReference type="Gramene" id="TVU10812">
    <property type="protein sequence ID" value="TVU10812"/>
    <property type="gene ID" value="EJB05_44364"/>
</dbReference>
<reference evidence="3 4" key="1">
    <citation type="journal article" date="2019" name="Sci. Rep.">
        <title>A high-quality genome of Eragrostis curvula grass provides insights into Poaceae evolution and supports new strategies to enhance forage quality.</title>
        <authorList>
            <person name="Carballo J."/>
            <person name="Santos B.A.C.M."/>
            <person name="Zappacosta D."/>
            <person name="Garbus I."/>
            <person name="Selva J.P."/>
            <person name="Gallo C.A."/>
            <person name="Diaz A."/>
            <person name="Albertini E."/>
            <person name="Caccamo M."/>
            <person name="Echenique V."/>
        </authorList>
    </citation>
    <scope>NUCLEOTIDE SEQUENCE [LARGE SCALE GENOMIC DNA]</scope>
    <source>
        <strain evidence="4">cv. Victoria</strain>
        <tissue evidence="3">Leaf</tissue>
    </source>
</reference>
<dbReference type="Pfam" id="PF24530">
    <property type="entry name" value="DUF7597"/>
    <property type="match status" value="1"/>
</dbReference>
<name>A0A5J9THQ1_9POAL</name>
<dbReference type="EMBL" id="RWGY01000039">
    <property type="protein sequence ID" value="TVU10812.1"/>
    <property type="molecule type" value="Genomic_DNA"/>
</dbReference>
<evidence type="ECO:0000313" key="3">
    <source>
        <dbReference type="EMBL" id="TVU10812.1"/>
    </source>
</evidence>
<feature type="non-terminal residue" evidence="3">
    <location>
        <position position="1"/>
    </location>
</feature>
<proteinExistence type="predicted"/>
<evidence type="ECO:0000313" key="4">
    <source>
        <dbReference type="Proteomes" id="UP000324897"/>
    </source>
</evidence>
<dbReference type="InterPro" id="IPR056018">
    <property type="entry name" value="DUF7597"/>
</dbReference>
<dbReference type="Proteomes" id="UP000324897">
    <property type="component" value="Chromosome 3"/>
</dbReference>
<dbReference type="PANTHER" id="PTHR33075">
    <property type="entry name" value="OS02G0499800 PROTEIN"/>
    <property type="match status" value="1"/>
</dbReference>
<accession>A0A5J9THQ1</accession>
<gene>
    <name evidence="3" type="ORF">EJB05_44364</name>
</gene>
<evidence type="ECO:0000256" key="1">
    <source>
        <dbReference type="SAM" id="MobiDB-lite"/>
    </source>
</evidence>
<dbReference type="OrthoDB" id="694614at2759"/>
<evidence type="ECO:0000259" key="2">
    <source>
        <dbReference type="Pfam" id="PF24530"/>
    </source>
</evidence>
<dbReference type="PANTHER" id="PTHR33075:SF10">
    <property type="entry name" value="DUF4283 DOMAIN-CONTAINING PROTEIN"/>
    <property type="match status" value="1"/>
</dbReference>
<feature type="domain" description="DUF7597" evidence="2">
    <location>
        <begin position="7"/>
        <end position="131"/>
    </location>
</feature>
<dbReference type="AlphaFoldDB" id="A0A5J9THQ1"/>
<protein>
    <recommendedName>
        <fullName evidence="2">DUF7597 domain-containing protein</fullName>
    </recommendedName>
</protein>